<keyword evidence="1" id="KW-0812">Transmembrane</keyword>
<feature type="transmembrane region" description="Helical" evidence="1">
    <location>
        <begin position="103"/>
        <end position="121"/>
    </location>
</feature>
<dbReference type="EMBL" id="SLXU01000003">
    <property type="protein sequence ID" value="TCP61881.1"/>
    <property type="molecule type" value="Genomic_DNA"/>
</dbReference>
<feature type="transmembrane region" description="Helical" evidence="1">
    <location>
        <begin position="47"/>
        <end position="68"/>
    </location>
</feature>
<feature type="transmembrane region" description="Helical" evidence="1">
    <location>
        <begin position="80"/>
        <end position="97"/>
    </location>
</feature>
<evidence type="ECO:0008006" key="4">
    <source>
        <dbReference type="Google" id="ProtNLM"/>
    </source>
</evidence>
<dbReference type="PANTHER" id="PTHR33802">
    <property type="entry name" value="SI:CH211-161H7.5-RELATED"/>
    <property type="match status" value="1"/>
</dbReference>
<organism evidence="2 3">
    <name type="scientific">Rhodovulum bhavnagarense</name>
    <dbReference type="NCBI Taxonomy" id="992286"/>
    <lineage>
        <taxon>Bacteria</taxon>
        <taxon>Pseudomonadati</taxon>
        <taxon>Pseudomonadota</taxon>
        <taxon>Alphaproteobacteria</taxon>
        <taxon>Rhodobacterales</taxon>
        <taxon>Paracoccaceae</taxon>
        <taxon>Rhodovulum</taxon>
    </lineage>
</organism>
<feature type="transmembrane region" description="Helical" evidence="1">
    <location>
        <begin position="165"/>
        <end position="181"/>
    </location>
</feature>
<reference evidence="2 3" key="1">
    <citation type="submission" date="2019-03" db="EMBL/GenBank/DDBJ databases">
        <title>Genomic Encyclopedia of Type Strains, Phase IV (KMG-IV): sequencing the most valuable type-strain genomes for metagenomic binning, comparative biology and taxonomic classification.</title>
        <authorList>
            <person name="Goeker M."/>
        </authorList>
    </citation>
    <scope>NUCLEOTIDE SEQUENCE [LARGE SCALE GENOMIC DNA]</scope>
    <source>
        <strain evidence="2 3">DSM 24766</strain>
    </source>
</reference>
<evidence type="ECO:0000313" key="3">
    <source>
        <dbReference type="Proteomes" id="UP000295050"/>
    </source>
</evidence>
<name>A0A4R2RPW9_9RHOB</name>
<accession>A0A4R2RPW9</accession>
<dbReference type="OrthoDB" id="5189031at2"/>
<feature type="transmembrane region" description="Helical" evidence="1">
    <location>
        <begin position="212"/>
        <end position="232"/>
    </location>
</feature>
<keyword evidence="1" id="KW-0472">Membrane</keyword>
<dbReference type="PANTHER" id="PTHR33802:SF1">
    <property type="entry name" value="XK-RELATED PROTEIN"/>
    <property type="match status" value="1"/>
</dbReference>
<feature type="transmembrane region" description="Helical" evidence="1">
    <location>
        <begin position="188"/>
        <end position="206"/>
    </location>
</feature>
<evidence type="ECO:0000256" key="1">
    <source>
        <dbReference type="SAM" id="Phobius"/>
    </source>
</evidence>
<sequence>MDPIKAVLTFVATLFFVLSPLLSGGFGGFEPAQFPVPQDNPPVQPAGYAFAIWGLIYGWLLVSAGYGLFKRAQDAGWERARLPLILSLAPGAVWIGVALNTPLWASVLLWWMLAMAIWALFRTPRADRWLCQAPLAIYAGWLTAAGWVSVGLLGAGYGIGPGQTAWALIALAGALATGALVQTRLGRAPEYGATLVWALIGVLVANATSNPLVAFAAITGIVLIGMLTLKAAR</sequence>
<keyword evidence="3" id="KW-1185">Reference proteome</keyword>
<protein>
    <recommendedName>
        <fullName evidence="4">TspO/MBR related protein</fullName>
    </recommendedName>
</protein>
<dbReference type="RefSeq" id="WP_132950754.1">
    <property type="nucleotide sequence ID" value="NZ_SLXU01000003.1"/>
</dbReference>
<gene>
    <name evidence="2" type="ORF">EV663_10366</name>
</gene>
<keyword evidence="1" id="KW-1133">Transmembrane helix</keyword>
<dbReference type="Proteomes" id="UP000295050">
    <property type="component" value="Unassembled WGS sequence"/>
</dbReference>
<comment type="caution">
    <text evidence="2">The sequence shown here is derived from an EMBL/GenBank/DDBJ whole genome shotgun (WGS) entry which is preliminary data.</text>
</comment>
<proteinExistence type="predicted"/>
<feature type="transmembrane region" description="Helical" evidence="1">
    <location>
        <begin position="133"/>
        <end position="159"/>
    </location>
</feature>
<dbReference type="AlphaFoldDB" id="A0A4R2RPW9"/>
<evidence type="ECO:0000313" key="2">
    <source>
        <dbReference type="EMBL" id="TCP61881.1"/>
    </source>
</evidence>